<proteinExistence type="predicted"/>
<feature type="transmembrane region" description="Helical" evidence="1">
    <location>
        <begin position="23"/>
        <end position="47"/>
    </location>
</feature>
<feature type="domain" description="DUF4328" evidence="2">
    <location>
        <begin position="66"/>
        <end position="206"/>
    </location>
</feature>
<organism evidence="3 4">
    <name type="scientific">Streptomyces nigra</name>
    <dbReference type="NCBI Taxonomy" id="1827580"/>
    <lineage>
        <taxon>Bacteria</taxon>
        <taxon>Bacillati</taxon>
        <taxon>Actinomycetota</taxon>
        <taxon>Actinomycetes</taxon>
        <taxon>Kitasatosporales</taxon>
        <taxon>Streptomycetaceae</taxon>
        <taxon>Streptomyces</taxon>
    </lineage>
</organism>
<reference evidence="3 4" key="1">
    <citation type="submission" date="2022-10" db="EMBL/GenBank/DDBJ databases">
        <title>The complete genomes of actinobacterial strains from the NBC collection.</title>
        <authorList>
            <person name="Joergensen T.S."/>
            <person name="Alvarez Arevalo M."/>
            <person name="Sterndorff E.B."/>
            <person name="Faurdal D."/>
            <person name="Vuksanovic O."/>
            <person name="Mourched A.-S."/>
            <person name="Charusanti P."/>
            <person name="Shaw S."/>
            <person name="Blin K."/>
            <person name="Weber T."/>
        </authorList>
    </citation>
    <scope>NUCLEOTIDE SEQUENCE [LARGE SCALE GENOMIC DNA]</scope>
    <source>
        <strain evidence="3 4">NBC_00206</strain>
    </source>
</reference>
<keyword evidence="1" id="KW-0812">Transmembrane</keyword>
<dbReference type="EMBL" id="CP108125">
    <property type="protein sequence ID" value="WTO86905.1"/>
    <property type="molecule type" value="Genomic_DNA"/>
</dbReference>
<feature type="transmembrane region" description="Helical" evidence="1">
    <location>
        <begin position="112"/>
        <end position="130"/>
    </location>
</feature>
<name>A0ABZ1J2X0_9ACTN</name>
<keyword evidence="4" id="KW-1185">Reference proteome</keyword>
<evidence type="ECO:0000313" key="4">
    <source>
        <dbReference type="Proteomes" id="UP001622690"/>
    </source>
</evidence>
<dbReference type="Proteomes" id="UP001622690">
    <property type="component" value="Chromosome"/>
</dbReference>
<gene>
    <name evidence="3" type="ORF">OHU27_32495</name>
</gene>
<evidence type="ECO:0000259" key="2">
    <source>
        <dbReference type="Pfam" id="PF14219"/>
    </source>
</evidence>
<dbReference type="RefSeq" id="WP_364917779.1">
    <property type="nucleotide sequence ID" value="NZ_CP108125.1"/>
</dbReference>
<dbReference type="Pfam" id="PF14219">
    <property type="entry name" value="DUF4328"/>
    <property type="match status" value="1"/>
</dbReference>
<feature type="transmembrane region" description="Helical" evidence="1">
    <location>
        <begin position="74"/>
        <end position="92"/>
    </location>
</feature>
<sequence>MSFSSDQQPRPQLPGAARPSSRVLLVVVCVLLGGMALSDLFAVFAGLRLRSLAGSSPERALDGGYALFERAGDVQGMVSLPGAIVFVVWFFLMRRDLGVLAPDGFRNGRGWAIGGWLIPLVNLWMPYRVAVDMWGAAAPLPHEGRPRGTSFWPVNVWWGLFVGATLLGRFAASYYSDAESLQEVREATAQYAVADLLHAGTAVAAGYLAIRLTAMQRVKALEGPFAK</sequence>
<accession>A0ABZ1J2X0</accession>
<evidence type="ECO:0000313" key="3">
    <source>
        <dbReference type="EMBL" id="WTO86905.1"/>
    </source>
</evidence>
<keyword evidence="1" id="KW-1133">Transmembrane helix</keyword>
<feature type="transmembrane region" description="Helical" evidence="1">
    <location>
        <begin position="151"/>
        <end position="171"/>
    </location>
</feature>
<feature type="transmembrane region" description="Helical" evidence="1">
    <location>
        <begin position="191"/>
        <end position="210"/>
    </location>
</feature>
<dbReference type="InterPro" id="IPR025565">
    <property type="entry name" value="DUF4328"/>
</dbReference>
<keyword evidence="1" id="KW-0472">Membrane</keyword>
<protein>
    <submittedName>
        <fullName evidence="3">DUF4328 domain-containing protein</fullName>
    </submittedName>
</protein>
<evidence type="ECO:0000256" key="1">
    <source>
        <dbReference type="SAM" id="Phobius"/>
    </source>
</evidence>